<dbReference type="EMBL" id="QPJI01000016">
    <property type="protein sequence ID" value="RCW64006.1"/>
    <property type="molecule type" value="Genomic_DNA"/>
</dbReference>
<gene>
    <name evidence="1" type="ORF">DET61_11647</name>
</gene>
<dbReference type="Proteomes" id="UP000253647">
    <property type="component" value="Unassembled WGS sequence"/>
</dbReference>
<evidence type="ECO:0000313" key="1">
    <source>
        <dbReference type="EMBL" id="RCW64006.1"/>
    </source>
</evidence>
<proteinExistence type="predicted"/>
<reference evidence="1 2" key="1">
    <citation type="submission" date="2018-07" db="EMBL/GenBank/DDBJ databases">
        <title>Freshwater and sediment microbial communities from various areas in North America, analyzing microbe dynamics in response to fracking.</title>
        <authorList>
            <person name="Lamendella R."/>
        </authorList>
    </citation>
    <scope>NUCLEOTIDE SEQUENCE [LARGE SCALE GENOMIC DNA]</scope>
    <source>
        <strain evidence="1 2">105B</strain>
    </source>
</reference>
<comment type="caution">
    <text evidence="1">The sequence shown here is derived from an EMBL/GenBank/DDBJ whole genome shotgun (WGS) entry which is preliminary data.</text>
</comment>
<organism evidence="1 2">
    <name type="scientific">Marinobacter nauticus</name>
    <name type="common">Marinobacter hydrocarbonoclasticus</name>
    <name type="synonym">Marinobacter aquaeolei</name>
    <dbReference type="NCBI Taxonomy" id="2743"/>
    <lineage>
        <taxon>Bacteria</taxon>
        <taxon>Pseudomonadati</taxon>
        <taxon>Pseudomonadota</taxon>
        <taxon>Gammaproteobacteria</taxon>
        <taxon>Pseudomonadales</taxon>
        <taxon>Marinobacteraceae</taxon>
        <taxon>Marinobacter</taxon>
    </lineage>
</organism>
<dbReference type="RefSeq" id="WP_114435125.1">
    <property type="nucleotide sequence ID" value="NZ_QPJI01000016.1"/>
</dbReference>
<sequence>MPDSLFHNMDKTQLSNLADLIRSGMDDLGNSVLSLKPHELAAEGYSQADVADAKDKFEFGNAVLVEILALMENKD</sequence>
<accession>A0A368X9U2</accession>
<protein>
    <submittedName>
        <fullName evidence="1">Uncharacterized protein</fullName>
    </submittedName>
</protein>
<name>A0A368X9U2_MARNT</name>
<dbReference type="AlphaFoldDB" id="A0A368X9U2"/>
<evidence type="ECO:0000313" key="2">
    <source>
        <dbReference type="Proteomes" id="UP000253647"/>
    </source>
</evidence>